<feature type="compositionally biased region" description="Basic residues" evidence="1">
    <location>
        <begin position="44"/>
        <end position="55"/>
    </location>
</feature>
<evidence type="ECO:0000313" key="3">
    <source>
        <dbReference type="EMBL" id="KAG0719355.1"/>
    </source>
</evidence>
<feature type="compositionally biased region" description="Acidic residues" evidence="1">
    <location>
        <begin position="129"/>
        <end position="138"/>
    </location>
</feature>
<keyword evidence="4" id="KW-1185">Reference proteome</keyword>
<feature type="compositionally biased region" description="Polar residues" evidence="1">
    <location>
        <begin position="413"/>
        <end position="422"/>
    </location>
</feature>
<feature type="region of interest" description="Disordered" evidence="1">
    <location>
        <begin position="38"/>
        <end position="164"/>
    </location>
</feature>
<evidence type="ECO:0000313" key="4">
    <source>
        <dbReference type="Proteomes" id="UP000770661"/>
    </source>
</evidence>
<gene>
    <name evidence="3" type="ORF">GWK47_050649</name>
</gene>
<feature type="compositionally biased region" description="Low complexity" evidence="1">
    <location>
        <begin position="93"/>
        <end position="105"/>
    </location>
</feature>
<comment type="caution">
    <text evidence="3">The sequence shown here is derived from an EMBL/GenBank/DDBJ whole genome shotgun (WGS) entry which is preliminary data.</text>
</comment>
<feature type="domain" description="MADF" evidence="2">
    <location>
        <begin position="171"/>
        <end position="256"/>
    </location>
</feature>
<reference evidence="3" key="1">
    <citation type="submission" date="2020-07" db="EMBL/GenBank/DDBJ databases">
        <title>The High-quality genome of the commercially important snow crab, Chionoecetes opilio.</title>
        <authorList>
            <person name="Jeong J.-H."/>
            <person name="Ryu S."/>
        </authorList>
    </citation>
    <scope>NUCLEOTIDE SEQUENCE</scope>
    <source>
        <strain evidence="3">MADBK_172401_WGS</strain>
        <tissue evidence="3">Digestive gland</tissue>
    </source>
</reference>
<feature type="region of interest" description="Disordered" evidence="1">
    <location>
        <begin position="384"/>
        <end position="483"/>
    </location>
</feature>
<dbReference type="EMBL" id="JACEEZ010014655">
    <property type="protein sequence ID" value="KAG0719355.1"/>
    <property type="molecule type" value="Genomic_DNA"/>
</dbReference>
<protein>
    <recommendedName>
        <fullName evidence="2">MADF domain-containing protein</fullName>
    </recommendedName>
</protein>
<name>A0A8J5CSP7_CHIOP</name>
<dbReference type="OrthoDB" id="6162629at2759"/>
<feature type="region of interest" description="Disordered" evidence="1">
    <location>
        <begin position="299"/>
        <end position="320"/>
    </location>
</feature>
<dbReference type="PROSITE" id="PS51029">
    <property type="entry name" value="MADF"/>
    <property type="match status" value="1"/>
</dbReference>
<feature type="compositionally biased region" description="Acidic residues" evidence="1">
    <location>
        <begin position="106"/>
        <end position="116"/>
    </location>
</feature>
<feature type="compositionally biased region" description="Low complexity" evidence="1">
    <location>
        <begin position="440"/>
        <end position="457"/>
    </location>
</feature>
<accession>A0A8J5CSP7</accession>
<dbReference type="Proteomes" id="UP000770661">
    <property type="component" value="Unassembled WGS sequence"/>
</dbReference>
<dbReference type="InterPro" id="IPR006578">
    <property type="entry name" value="MADF-dom"/>
</dbReference>
<sequence>MAYTWVPVVSPRNRRWRLFRVLSAGEARLERVLPDFDKIAPKKFPPRKTATKGKRPPGVPAQVHPATTSDATSEVEASPAALHQEEETSFEGDATAATAATAATPADEEEEEEEEPLVMPDASHSPPHEEEEEEEEEQQQQPAPKTKGKGKKKADAAPKQGWSLPDTTEQDLVEWLQSNTYLWLRSTKDYHRKKASWEMKAKELGISLKHLQNWWKNVKDWYVKLSKRTSGQATKMLTERDKWVLKNIAFYKSSMPTDVPDTLVNLPRDPSPDAQTSQAQYPHDSGEANILEDMEVAAAAEQASTRRKRKTPATERQEEEWMVDLRSTMKANQALLERLLEERSQPQSRREAFIRFVSDTLRSAPEEEYQVMHDQIVDIVHRRHTGSSTSGAGPGPSTAPQPSRPSTSQQSAITPPTYSQQYFHMPGCPSPNWQYGGGQHPSSPRPSSHSRHLSGLGTRRNQSERFWAPALRRTGTYPHTLQD</sequence>
<proteinExistence type="predicted"/>
<evidence type="ECO:0000259" key="2">
    <source>
        <dbReference type="PROSITE" id="PS51029"/>
    </source>
</evidence>
<evidence type="ECO:0000256" key="1">
    <source>
        <dbReference type="SAM" id="MobiDB-lite"/>
    </source>
</evidence>
<feature type="compositionally biased region" description="Low complexity" evidence="1">
    <location>
        <begin position="386"/>
        <end position="396"/>
    </location>
</feature>
<dbReference type="AlphaFoldDB" id="A0A8J5CSP7"/>
<organism evidence="3 4">
    <name type="scientific">Chionoecetes opilio</name>
    <name type="common">Atlantic snow crab</name>
    <name type="synonym">Cancer opilio</name>
    <dbReference type="NCBI Taxonomy" id="41210"/>
    <lineage>
        <taxon>Eukaryota</taxon>
        <taxon>Metazoa</taxon>
        <taxon>Ecdysozoa</taxon>
        <taxon>Arthropoda</taxon>
        <taxon>Crustacea</taxon>
        <taxon>Multicrustacea</taxon>
        <taxon>Malacostraca</taxon>
        <taxon>Eumalacostraca</taxon>
        <taxon>Eucarida</taxon>
        <taxon>Decapoda</taxon>
        <taxon>Pleocyemata</taxon>
        <taxon>Brachyura</taxon>
        <taxon>Eubrachyura</taxon>
        <taxon>Majoidea</taxon>
        <taxon>Majidae</taxon>
        <taxon>Chionoecetes</taxon>
    </lineage>
</organism>